<dbReference type="EMBL" id="JARBJD010000108">
    <property type="protein sequence ID" value="KAK2952064.1"/>
    <property type="molecule type" value="Genomic_DNA"/>
</dbReference>
<dbReference type="PANTHER" id="PTHR23317:SF76">
    <property type="entry name" value="LD20667P"/>
    <property type="match status" value="1"/>
</dbReference>
<protein>
    <submittedName>
        <fullName evidence="6">Dedicator of cytokinesis protein 6</fullName>
    </submittedName>
</protein>
<dbReference type="Pfam" id="PF20421">
    <property type="entry name" value="DHR-2_Lobe_C"/>
    <property type="match status" value="1"/>
</dbReference>
<dbReference type="InterPro" id="IPR027007">
    <property type="entry name" value="C2_DOCK-type_domain"/>
</dbReference>
<proteinExistence type="inferred from homology"/>
<dbReference type="PANTHER" id="PTHR23317">
    <property type="entry name" value="DEDICATOR OF CYTOKINESIS DOCK"/>
    <property type="match status" value="1"/>
</dbReference>
<feature type="compositionally biased region" description="Polar residues" evidence="3">
    <location>
        <begin position="512"/>
        <end position="533"/>
    </location>
</feature>
<evidence type="ECO:0000256" key="2">
    <source>
        <dbReference type="PROSITE-ProRule" id="PRU00983"/>
    </source>
</evidence>
<dbReference type="InterPro" id="IPR046773">
    <property type="entry name" value="DOCKER_Lobe_C"/>
</dbReference>
<accession>A0ABQ9XKR8</accession>
<feature type="region of interest" description="Disordered" evidence="3">
    <location>
        <begin position="575"/>
        <end position="609"/>
    </location>
</feature>
<keyword evidence="1" id="KW-0344">Guanine-nucleotide releasing factor</keyword>
<comment type="caution">
    <text evidence="6">The sequence shown here is derived from an EMBL/GenBank/DDBJ whole genome shotgun (WGS) entry which is preliminary data.</text>
</comment>
<dbReference type="InterPro" id="IPR046769">
    <property type="entry name" value="DOCKER_Lobe_A"/>
</dbReference>
<feature type="compositionally biased region" description="Pro residues" evidence="3">
    <location>
        <begin position="589"/>
        <end position="605"/>
    </location>
</feature>
<feature type="domain" description="C2 DOCK-type" evidence="4">
    <location>
        <begin position="647"/>
        <end position="830"/>
    </location>
</feature>
<feature type="compositionally biased region" description="Low complexity" evidence="3">
    <location>
        <begin position="481"/>
        <end position="490"/>
    </location>
</feature>
<evidence type="ECO:0000313" key="7">
    <source>
        <dbReference type="Proteomes" id="UP001281761"/>
    </source>
</evidence>
<dbReference type="PROSITE" id="PS51650">
    <property type="entry name" value="C2_DOCK"/>
    <property type="match status" value="1"/>
</dbReference>
<dbReference type="InterPro" id="IPR026791">
    <property type="entry name" value="DOCK"/>
</dbReference>
<dbReference type="InterPro" id="IPR043161">
    <property type="entry name" value="DOCK_C_lobe_A"/>
</dbReference>
<dbReference type="Pfam" id="PF06920">
    <property type="entry name" value="DHR-2_Lobe_A"/>
    <property type="match status" value="1"/>
</dbReference>
<gene>
    <name evidence="6" type="ORF">BLNAU_12915</name>
</gene>
<evidence type="ECO:0000256" key="1">
    <source>
        <dbReference type="ARBA" id="ARBA00022658"/>
    </source>
</evidence>
<sequence>MSELLYRERPPPSLENNLEFIPFACDDGEESQSHEEQGTTARLFVSSITPTFCEAYTDQNETFSSKYNPVQIHQAVTKTEKAFLGFTQARKIVLDEKITTSSTISPDTHIQSFLEADIEPSSTTPHPSDDKTESEILTSLTYSYLKDYFLTPHSKSTDQRLARAFNPSFVPTSPHLPNLKPYKAFPLGDITFSFEALNISFPNAPFIPEPYFFSVSLYDSVLKSKITEEFHFEIIPAHLTDIMRSYKPTVISPTTTGNKCIFSFDRRRVGQVHLVIRIYTVLVPTTNKAYEDYKYTTQQLDEIHHGSRTQQSTSTPVRTLNFISGADAGKNDMSQLLSADSILKDHKERIQHFGQYKQPFGWNFFPLFTSQPTTSRPQLTRDILDSADVHKQPHLAKPFTTHLSGLRETTNFGHTEVDMLSAITHQSQDNDSIINMNMDVSIQLLDNSSLTDCYLPDKSVSTRSELYEAESIDPIPPPSTPTSSAKPTSTFKMSNTLHPRAHIRMQPISPKRTVSQETTEASLDSPPSSPDIQTTGSITSIGSSVMVPTLSTWTPEGGNKYNTLHVSSVAKRVSILPPPPIKPQGSRPAPAPPPVFTSQPSPPVSSPQRKIDYSTISSVASAQPGVHPHLIMTFPIARNPTPAFHPLNLLYLYPQMVRFQNLPSGLSNRNVYLEVRVKNTDDSAEEQGLPIIYNNECGSEFVSVLGCRMVYHMHPASFGDEIKINLPLSTSPKLHILFTFYHVTCKLIRKGQSTVRKFLAHAVLPLCEASDIHSFDIFALRITRELPPGYMEYIPLSFTDASRSRDAASDGKIKWLDDAKRSFSLSRRFVSTIYPQQPFVKALVRNSMLLSEPFRQFRNQLKLSAVQLPISLDLISQTFTSIAKSTFKSEDLLPFIPFLLHIVLRAVSRPEPLLARPAFAALLTLLNSAIGEFRPFWVENSESSDQPDDFATPTAKNILAPPTDIGRAVSPGLRPAEPPKPPPPTIKTVFHVPSVCEKKPTLNETIRDDNVTFDHLYLEKQEVMMPLFTFLKFYADNPHHSDGTVMDMSAGLLKMWTLAITESQARKLPPLYPFRFSWFLFILISNSVTIRFLKQQRTQSFLSSINPSYQKEPAFTDTFLSLYQAFADTAVTAIPTLLIASSPFLDASIVSFVASFTHFTAQLSELAQTEDERSSLLSILFSFIAGLIQNSSESPKNIWILIMTTLRFLVSSPGWMAYLLSIKPTDLESLSKPSTSPDIFISHSLVAALWECFCTKLGFSLQSSNNNQLYPRQSLKPQGTSSELTFSIIDERSMSNDGDEPFSSPTTSDRILSASSQQLTGNQGKRTLVRCDEDIAGSMQDLLPFTVITQLFATIDVTSFEDHPLFTDDTRQTIADSFFLFFSYTVDNIKHMEESVSMHRMSVLHCLMACAWILRNCSVTTFRRWLLEPGTNRNHIDDFFSFMSLWKTVLVESAIKREISLGYKRKLKVVPSQITLPKVTHSTAERAMTVTGPVMSQTLKPSQSALLTTVTSTTTTTNKMVEKAVHLVETTRILLLHEATTVLLYQDVFMAEFNNQIEISLIGESPNWQCAKFINHINHLMTEIRQTSNPFKQSTTPLMLVLNDVAQIILGQKTEISGVPLSALGTSPAVLTVLAHATRYEKDGKLMILDVPPFTNSSEPYFGSLWTAVTDVLETVSTQNAPLIFALIRLLAAHTKRFFFTENTPHCGSVCGSLLQYSHSQSAIVRREAINLIAALFALNMETGTILRMKIQLTQAIHQLTQLKHEEESHILNAFKQIPQLAATIYFTQHESLFVPPLTIAQKKRRVIRRFTKIALCYTIKLVLENLQDILATVCSENRLSNENVDDRADLLLRLSDSHLTHPIIRLIWLEKLVKHNMQAGNKEEAAITQVMRVMIIQDLFNKLHEMEKTSLPPLLASFVQPPRTLSGSRQTRQKEFLQSLSFYTNRIIDGWSPHLNMRTAEILTNEIIDEIEQSGGLISICSMKKEIKTALTLLDKANLQEMAIKLASVQLVLCQSTNDIEGIAETAKTITAAASTISQTFFETRLRHTFYRVGLFGTPFDVLNGAEYIYMEQSVVSLGEMMNRLRAQFKSMLTTDIEFIGDTRKLMDTFSPENYFKAVAKLKLGTKPVIILAKVELQSDFDEDCLMDDPALRNQLICKFSYDTTFAKEGKKMGELYDTHLARMWFETPATFPFATHRQPILEDKIRFDLFNPSEYCEKDLRVRIQKIHEAVTAEPFVLKSLQYLLSGALTPQINQGPMAIYRTFLVEHKNETSVEDGNRIRRVFVDFFNECRVCLLKHERSYPIKDFHNSLVEGYNGYVKEVETELGVLPRLPFLE</sequence>
<dbReference type="Gene3D" id="2.60.40.150">
    <property type="entry name" value="C2 domain"/>
    <property type="match status" value="1"/>
</dbReference>
<feature type="domain" description="DOCKER" evidence="5">
    <location>
        <begin position="1857"/>
        <end position="2333"/>
    </location>
</feature>
<reference evidence="6 7" key="1">
    <citation type="journal article" date="2022" name="bioRxiv">
        <title>Genomics of Preaxostyla Flagellates Illuminates Evolutionary Transitions and the Path Towards Mitochondrial Loss.</title>
        <authorList>
            <person name="Novak L.V.F."/>
            <person name="Treitli S.C."/>
            <person name="Pyrih J."/>
            <person name="Halakuc P."/>
            <person name="Pipaliya S.V."/>
            <person name="Vacek V."/>
            <person name="Brzon O."/>
            <person name="Soukal P."/>
            <person name="Eme L."/>
            <person name="Dacks J.B."/>
            <person name="Karnkowska A."/>
            <person name="Elias M."/>
            <person name="Hampl V."/>
        </authorList>
    </citation>
    <scope>NUCLEOTIDE SEQUENCE [LARGE SCALE GENOMIC DNA]</scope>
    <source>
        <strain evidence="6">NAU3</strain>
        <tissue evidence="6">Gut</tissue>
    </source>
</reference>
<dbReference type="Proteomes" id="UP001281761">
    <property type="component" value="Unassembled WGS sequence"/>
</dbReference>
<evidence type="ECO:0000256" key="3">
    <source>
        <dbReference type="SAM" id="MobiDB-lite"/>
    </source>
</evidence>
<dbReference type="Pfam" id="PF14429">
    <property type="entry name" value="DOCK-C2"/>
    <property type="match status" value="1"/>
</dbReference>
<dbReference type="InterPro" id="IPR035892">
    <property type="entry name" value="C2_domain_sf"/>
</dbReference>
<dbReference type="PROSITE" id="PS51651">
    <property type="entry name" value="DOCKER"/>
    <property type="match status" value="1"/>
</dbReference>
<keyword evidence="7" id="KW-1185">Reference proteome</keyword>
<organism evidence="6 7">
    <name type="scientific">Blattamonas nauphoetae</name>
    <dbReference type="NCBI Taxonomy" id="2049346"/>
    <lineage>
        <taxon>Eukaryota</taxon>
        <taxon>Metamonada</taxon>
        <taxon>Preaxostyla</taxon>
        <taxon>Oxymonadida</taxon>
        <taxon>Blattamonas</taxon>
    </lineage>
</organism>
<dbReference type="InterPro" id="IPR027357">
    <property type="entry name" value="DOCKER_dom"/>
</dbReference>
<dbReference type="InterPro" id="IPR043162">
    <property type="entry name" value="DOCK_C_lobe_C"/>
</dbReference>
<comment type="similarity">
    <text evidence="2">Belongs to the DOCK family.</text>
</comment>
<evidence type="ECO:0000259" key="5">
    <source>
        <dbReference type="PROSITE" id="PS51651"/>
    </source>
</evidence>
<dbReference type="Gene3D" id="1.20.58.740">
    <property type="match status" value="1"/>
</dbReference>
<name>A0ABQ9XKR8_9EUKA</name>
<evidence type="ECO:0000313" key="6">
    <source>
        <dbReference type="EMBL" id="KAK2952064.1"/>
    </source>
</evidence>
<dbReference type="Gene3D" id="1.25.40.410">
    <property type="match status" value="1"/>
</dbReference>
<feature type="region of interest" description="Disordered" evidence="3">
    <location>
        <begin position="465"/>
        <end position="540"/>
    </location>
</feature>
<evidence type="ECO:0000259" key="4">
    <source>
        <dbReference type="PROSITE" id="PS51650"/>
    </source>
</evidence>